<accession>A0AAW0E9D2</accession>
<reference evidence="1 2" key="1">
    <citation type="journal article" date="2024" name="J Genomics">
        <title>Draft genome sequencing and assembly of Favolaschia claudopus CIRM-BRFM 2984 isolated from oak limbs.</title>
        <authorList>
            <person name="Navarro D."/>
            <person name="Drula E."/>
            <person name="Chaduli D."/>
            <person name="Cazenave R."/>
            <person name="Ahrendt S."/>
            <person name="Wang J."/>
            <person name="Lipzen A."/>
            <person name="Daum C."/>
            <person name="Barry K."/>
            <person name="Grigoriev I.V."/>
            <person name="Favel A."/>
            <person name="Rosso M.N."/>
            <person name="Martin F."/>
        </authorList>
    </citation>
    <scope>NUCLEOTIDE SEQUENCE [LARGE SCALE GENOMIC DNA]</scope>
    <source>
        <strain evidence="1 2">CIRM-BRFM 2984</strain>
    </source>
</reference>
<name>A0AAW0E9D2_9AGAR</name>
<dbReference type="AlphaFoldDB" id="A0AAW0E9D2"/>
<proteinExistence type="predicted"/>
<evidence type="ECO:0000313" key="2">
    <source>
        <dbReference type="Proteomes" id="UP001362999"/>
    </source>
</evidence>
<organism evidence="1 2">
    <name type="scientific">Favolaschia claudopus</name>
    <dbReference type="NCBI Taxonomy" id="2862362"/>
    <lineage>
        <taxon>Eukaryota</taxon>
        <taxon>Fungi</taxon>
        <taxon>Dikarya</taxon>
        <taxon>Basidiomycota</taxon>
        <taxon>Agaricomycotina</taxon>
        <taxon>Agaricomycetes</taxon>
        <taxon>Agaricomycetidae</taxon>
        <taxon>Agaricales</taxon>
        <taxon>Marasmiineae</taxon>
        <taxon>Mycenaceae</taxon>
        <taxon>Favolaschia</taxon>
    </lineage>
</organism>
<evidence type="ECO:0000313" key="1">
    <source>
        <dbReference type="EMBL" id="KAK7059675.1"/>
    </source>
</evidence>
<dbReference type="EMBL" id="JAWWNJ010000003">
    <property type="protein sequence ID" value="KAK7059675.1"/>
    <property type="molecule type" value="Genomic_DNA"/>
</dbReference>
<sequence>MPNPNGELHPDLILYATQRAAEARILIDALAWALNLTPADKNEMEQKLLESIMIHYRMKHLVQPLFPFLTAADHVLHLRGFGTTPAAELPAETRRLASNGNFTPARLLSHVLAVDPLDPSHKLKSLMIPAQQAHIEHMNARQRASETLGLVYSPISRLAVSASHVPPEPQSLQVPSRLTPKIWMTRHKLNAPHVSKPSKLHSRELFYLVMNTIMIVN</sequence>
<keyword evidence="2" id="KW-1185">Reference proteome</keyword>
<comment type="caution">
    <text evidence="1">The sequence shown here is derived from an EMBL/GenBank/DDBJ whole genome shotgun (WGS) entry which is preliminary data.</text>
</comment>
<dbReference type="Proteomes" id="UP001362999">
    <property type="component" value="Unassembled WGS sequence"/>
</dbReference>
<protein>
    <submittedName>
        <fullName evidence="1">Uncharacterized protein</fullName>
    </submittedName>
</protein>
<gene>
    <name evidence="1" type="ORF">R3P38DRAFT_3523129</name>
</gene>